<dbReference type="Pfam" id="PF25095">
    <property type="entry name" value="C2H2-zf_KIN17"/>
    <property type="match status" value="1"/>
</dbReference>
<keyword evidence="3" id="KW-0863">Zinc-finger</keyword>
<proteinExistence type="inferred from homology"/>
<feature type="domain" description="C2H2-type" evidence="7">
    <location>
        <begin position="28"/>
        <end position="50"/>
    </location>
</feature>
<gene>
    <name evidence="8" type="ORF">ACOF00016_LOCUS14171</name>
</gene>
<dbReference type="Gene3D" id="2.30.30.30">
    <property type="match status" value="1"/>
</dbReference>
<dbReference type="InterPro" id="IPR041330">
    <property type="entry name" value="KN17_SH3"/>
</dbReference>
<dbReference type="InterPro" id="IPR056767">
    <property type="entry name" value="C2H2-Znf_KIN17"/>
</dbReference>
<dbReference type="InterPro" id="IPR037321">
    <property type="entry name" value="KIN17-like"/>
</dbReference>
<evidence type="ECO:0000256" key="1">
    <source>
        <dbReference type="ARBA" id="ARBA00008517"/>
    </source>
</evidence>
<dbReference type="FunFam" id="1.10.10.2030:FF:000001">
    <property type="entry name" value="DNA/RNA-binding protein KIN17, putative"/>
    <property type="match status" value="1"/>
</dbReference>
<evidence type="ECO:0000256" key="4">
    <source>
        <dbReference type="ARBA" id="ARBA00022833"/>
    </source>
</evidence>
<evidence type="ECO:0000256" key="5">
    <source>
        <dbReference type="SAM" id="Coils"/>
    </source>
</evidence>
<dbReference type="GO" id="GO:0006974">
    <property type="term" value="P:DNA damage response"/>
    <property type="evidence" value="ECO:0007669"/>
    <property type="project" value="TreeGrafter"/>
</dbReference>
<dbReference type="InterPro" id="IPR005824">
    <property type="entry name" value="KOW"/>
</dbReference>
<name>A0A7S3LEQ8_9STRA</name>
<dbReference type="GO" id="GO:0008270">
    <property type="term" value="F:zinc ion binding"/>
    <property type="evidence" value="ECO:0007669"/>
    <property type="project" value="UniProtKB-KW"/>
</dbReference>
<dbReference type="PANTHER" id="PTHR12805:SF0">
    <property type="entry name" value="DNA_RNA-BINDING PROTEIN KIN17"/>
    <property type="match status" value="1"/>
</dbReference>
<evidence type="ECO:0000259" key="7">
    <source>
        <dbReference type="PROSITE" id="PS00028"/>
    </source>
</evidence>
<dbReference type="SMART" id="SM00739">
    <property type="entry name" value="KOW"/>
    <property type="match status" value="1"/>
</dbReference>
<dbReference type="PROSITE" id="PS00028">
    <property type="entry name" value="ZINC_FINGER_C2H2_1"/>
    <property type="match status" value="1"/>
</dbReference>
<feature type="region of interest" description="Disordered" evidence="6">
    <location>
        <begin position="226"/>
        <end position="256"/>
    </location>
</feature>
<evidence type="ECO:0000256" key="3">
    <source>
        <dbReference type="ARBA" id="ARBA00022771"/>
    </source>
</evidence>
<organism evidence="8">
    <name type="scientific">Amphora coffeiformis</name>
    <dbReference type="NCBI Taxonomy" id="265554"/>
    <lineage>
        <taxon>Eukaryota</taxon>
        <taxon>Sar</taxon>
        <taxon>Stramenopiles</taxon>
        <taxon>Ochrophyta</taxon>
        <taxon>Bacillariophyta</taxon>
        <taxon>Bacillariophyceae</taxon>
        <taxon>Bacillariophycidae</taxon>
        <taxon>Thalassiophysales</taxon>
        <taxon>Catenulaceae</taxon>
        <taxon>Amphora</taxon>
    </lineage>
</organism>
<dbReference type="GO" id="GO:0005634">
    <property type="term" value="C:nucleus"/>
    <property type="evidence" value="ECO:0007669"/>
    <property type="project" value="TreeGrafter"/>
</dbReference>
<feature type="coiled-coil region" evidence="5">
    <location>
        <begin position="263"/>
        <end position="297"/>
    </location>
</feature>
<sequence>MPKAEKGSVKDIGKRIKSKGLQKLKFWCQMCEKQCRDANGFKCHLQSESHLRQMKIFSENASGIMDSYSKEFEKCFMDTLRMRHGTTKMMANRVYQEVIQDKHHIHMNSTIWASLSDFCKYLGKTGKCVVEETERGWFVTYIERDVAKLQRDEALQRRLQAEQAAEKAALEQMERQRRNQAELASAKMEEVTGLQRKDDDPVIKVALQTNNATKLKRKGAPKLTLGFGDDDEDDHDGRDFGADKKINPDTAQIPDPDAMLEQSKRAAAERQAIETKKRQAEEAIEKQKFKKTRTKEKVDEETWLYKGIVVRIINQELAGGKYFRRKAVVDRLVSSFTAELTVLEPKEGKGDEITGDVLKMDQEDLETVVPKQSGVKVRILRGPHRGEKAKVKSIDKANFTARLKVDDTYLENIDFADFAQID</sequence>
<dbReference type="EMBL" id="HBIM01018493">
    <property type="protein sequence ID" value="CAE0417240.1"/>
    <property type="molecule type" value="Transcribed_RNA"/>
</dbReference>
<feature type="coiled-coil region" evidence="5">
    <location>
        <begin position="151"/>
        <end position="190"/>
    </location>
</feature>
<evidence type="ECO:0000256" key="2">
    <source>
        <dbReference type="ARBA" id="ARBA00022723"/>
    </source>
</evidence>
<dbReference type="GO" id="GO:0006260">
    <property type="term" value="P:DNA replication"/>
    <property type="evidence" value="ECO:0007669"/>
    <property type="project" value="TreeGrafter"/>
</dbReference>
<reference evidence="8" key="1">
    <citation type="submission" date="2021-01" db="EMBL/GenBank/DDBJ databases">
        <authorList>
            <person name="Corre E."/>
            <person name="Pelletier E."/>
            <person name="Niang G."/>
            <person name="Scheremetjew M."/>
            <person name="Finn R."/>
            <person name="Kale V."/>
            <person name="Holt S."/>
            <person name="Cochrane G."/>
            <person name="Meng A."/>
            <person name="Brown T."/>
            <person name="Cohen L."/>
        </authorList>
    </citation>
    <scope>NUCLEOTIDE SEQUENCE</scope>
    <source>
        <strain evidence="8">CCMP127</strain>
    </source>
</reference>
<dbReference type="SUPFAM" id="SSF57667">
    <property type="entry name" value="beta-beta-alpha zinc fingers"/>
    <property type="match status" value="1"/>
</dbReference>
<dbReference type="PANTHER" id="PTHR12805">
    <property type="entry name" value="KIN17 KIN, ANTIGENIC DETERMINANT OF RECA PROTEIN HOMOLOG"/>
    <property type="match status" value="1"/>
</dbReference>
<dbReference type="Pfam" id="PF10357">
    <property type="entry name" value="WH_KIN17"/>
    <property type="match status" value="1"/>
</dbReference>
<dbReference type="InterPro" id="IPR014722">
    <property type="entry name" value="Rib_uL2_dom2"/>
</dbReference>
<feature type="compositionally biased region" description="Basic and acidic residues" evidence="6">
    <location>
        <begin position="235"/>
        <end position="247"/>
    </location>
</feature>
<protein>
    <recommendedName>
        <fullName evidence="7">C2H2-type domain-containing protein</fullName>
    </recommendedName>
</protein>
<dbReference type="Gene3D" id="1.10.10.2030">
    <property type="entry name" value="DNA/RNA-binding protein Kin17, conserved domain"/>
    <property type="match status" value="1"/>
</dbReference>
<dbReference type="Gene3D" id="2.30.30.140">
    <property type="match status" value="1"/>
</dbReference>
<dbReference type="Pfam" id="PF00467">
    <property type="entry name" value="KOW"/>
    <property type="match status" value="1"/>
</dbReference>
<accession>A0A7S3LEQ8</accession>
<comment type="similarity">
    <text evidence="1">Belongs to the KIN17 family.</text>
</comment>
<evidence type="ECO:0000313" key="8">
    <source>
        <dbReference type="EMBL" id="CAE0417240.1"/>
    </source>
</evidence>
<keyword evidence="2" id="KW-0479">Metal-binding</keyword>
<evidence type="ECO:0000256" key="6">
    <source>
        <dbReference type="SAM" id="MobiDB-lite"/>
    </source>
</evidence>
<dbReference type="InterPro" id="IPR036236">
    <property type="entry name" value="Znf_C2H2_sf"/>
</dbReference>
<dbReference type="InterPro" id="IPR038254">
    <property type="entry name" value="KIN17_WH-like_sf"/>
</dbReference>
<dbReference type="GO" id="GO:0003690">
    <property type="term" value="F:double-stranded DNA binding"/>
    <property type="evidence" value="ECO:0007669"/>
    <property type="project" value="TreeGrafter"/>
</dbReference>
<dbReference type="AlphaFoldDB" id="A0A7S3LEQ8"/>
<dbReference type="Pfam" id="PF18131">
    <property type="entry name" value="KN17_SH3"/>
    <property type="match status" value="1"/>
</dbReference>
<dbReference type="InterPro" id="IPR013087">
    <property type="entry name" value="Znf_C2H2_type"/>
</dbReference>
<dbReference type="InterPro" id="IPR019447">
    <property type="entry name" value="DNA/RNA-bd_Kin17_WH-like_dom"/>
</dbReference>
<keyword evidence="5" id="KW-0175">Coiled coil</keyword>
<keyword evidence="4" id="KW-0862">Zinc</keyword>
<dbReference type="SMART" id="SM01253">
    <property type="entry name" value="Kin17_mid"/>
    <property type="match status" value="1"/>
</dbReference>